<dbReference type="GO" id="GO:0008047">
    <property type="term" value="F:enzyme activator activity"/>
    <property type="evidence" value="ECO:0007669"/>
    <property type="project" value="InterPro"/>
</dbReference>
<dbReference type="PRINTS" id="PR00446">
    <property type="entry name" value="HYDRGNUPTAKE"/>
</dbReference>
<keyword evidence="2" id="KW-0645">Protease</keyword>
<sequence length="289" mass="32150">MANPFEPQPQSQPHPHLVSVIGGVARPGDRVRLHPHAKADAFDMLLEYRLGRVESIQQDFEDRMYLVITLEDDPGREPEEDRVLPGHRFFFYPDEIELVGRRPHEWADPGRPFPEDLDCGHWQYLLWDDGFGVEVAQRLLARRHYPANVEVVDFGIRGVDLAYTLLDDYDELILVDAVPRGGAPGTLYVIEPDLTSMQQAGAQGAFLDAHSMDPVKVLAFAHHLGARPIHTLLVGCEPAVLGNAEEDLLVGLSDPVQAMIPAAIEMIDQLVDKLSMLPEIVLPPKGVVS</sequence>
<evidence type="ECO:0000313" key="6">
    <source>
        <dbReference type="Proteomes" id="UP000287188"/>
    </source>
</evidence>
<evidence type="ECO:0000313" key="5">
    <source>
        <dbReference type="EMBL" id="GCE24300.1"/>
    </source>
</evidence>
<dbReference type="Gene3D" id="3.40.50.1450">
    <property type="entry name" value="HybD-like"/>
    <property type="match status" value="1"/>
</dbReference>
<dbReference type="Proteomes" id="UP000287188">
    <property type="component" value="Unassembled WGS sequence"/>
</dbReference>
<keyword evidence="4" id="KW-0378">Hydrolase</keyword>
<gene>
    <name evidence="5" type="ORF">KDK_81000</name>
</gene>
<dbReference type="AlphaFoldDB" id="A0A402AYW3"/>
<protein>
    <recommendedName>
        <fullName evidence="7">Hydrogenase maturation protease</fullName>
    </recommendedName>
</protein>
<dbReference type="GO" id="GO:0004190">
    <property type="term" value="F:aspartic-type endopeptidase activity"/>
    <property type="evidence" value="ECO:0007669"/>
    <property type="project" value="UniProtKB-KW"/>
</dbReference>
<evidence type="ECO:0000256" key="3">
    <source>
        <dbReference type="ARBA" id="ARBA00022750"/>
    </source>
</evidence>
<dbReference type="SUPFAM" id="SSF53163">
    <property type="entry name" value="HybD-like"/>
    <property type="match status" value="1"/>
</dbReference>
<reference evidence="6" key="1">
    <citation type="submission" date="2018-12" db="EMBL/GenBank/DDBJ databases">
        <title>Tengunoibacter tsumagoiensis gen. nov., sp. nov., Dictyobacter kobayashii sp. nov., D. alpinus sp. nov., and D. joshuensis sp. nov. and description of Dictyobacteraceae fam. nov. within the order Ktedonobacterales isolated from Tengu-no-mugimeshi.</title>
        <authorList>
            <person name="Wang C.M."/>
            <person name="Zheng Y."/>
            <person name="Sakai Y."/>
            <person name="Toyoda A."/>
            <person name="Minakuchi Y."/>
            <person name="Abe K."/>
            <person name="Yokota A."/>
            <person name="Yabe S."/>
        </authorList>
    </citation>
    <scope>NUCLEOTIDE SEQUENCE [LARGE SCALE GENOMIC DNA]</scope>
    <source>
        <strain evidence="6">Uno11</strain>
    </source>
</reference>
<evidence type="ECO:0008006" key="7">
    <source>
        <dbReference type="Google" id="ProtNLM"/>
    </source>
</evidence>
<comment type="caution">
    <text evidence="5">The sequence shown here is derived from an EMBL/GenBank/DDBJ whole genome shotgun (WGS) entry which is preliminary data.</text>
</comment>
<dbReference type="RefSeq" id="WP_218032268.1">
    <property type="nucleotide sequence ID" value="NZ_BIFS01000002.1"/>
</dbReference>
<name>A0A402AYW3_9CHLR</name>
<accession>A0A402AYW3</accession>
<keyword evidence="6" id="KW-1185">Reference proteome</keyword>
<dbReference type="PANTHER" id="PTHR30302">
    <property type="entry name" value="HYDROGENASE 1 MATURATION PROTEASE"/>
    <property type="match status" value="1"/>
</dbReference>
<dbReference type="InterPro" id="IPR023430">
    <property type="entry name" value="Pept_HybD-like_dom_sf"/>
</dbReference>
<keyword evidence="3" id="KW-0064">Aspartyl protease</keyword>
<evidence type="ECO:0000256" key="2">
    <source>
        <dbReference type="ARBA" id="ARBA00022670"/>
    </source>
</evidence>
<dbReference type="EMBL" id="BIFS01000002">
    <property type="protein sequence ID" value="GCE24300.1"/>
    <property type="molecule type" value="Genomic_DNA"/>
</dbReference>
<organism evidence="5 6">
    <name type="scientific">Dictyobacter kobayashii</name>
    <dbReference type="NCBI Taxonomy" id="2014872"/>
    <lineage>
        <taxon>Bacteria</taxon>
        <taxon>Bacillati</taxon>
        <taxon>Chloroflexota</taxon>
        <taxon>Ktedonobacteria</taxon>
        <taxon>Ktedonobacterales</taxon>
        <taxon>Dictyobacteraceae</taxon>
        <taxon>Dictyobacter</taxon>
    </lineage>
</organism>
<evidence type="ECO:0000256" key="4">
    <source>
        <dbReference type="ARBA" id="ARBA00022801"/>
    </source>
</evidence>
<dbReference type="NCBIfam" id="TIGR00072">
    <property type="entry name" value="hydrog_prot"/>
    <property type="match status" value="1"/>
</dbReference>
<dbReference type="GO" id="GO:0016485">
    <property type="term" value="P:protein processing"/>
    <property type="evidence" value="ECO:0007669"/>
    <property type="project" value="TreeGrafter"/>
</dbReference>
<evidence type="ECO:0000256" key="1">
    <source>
        <dbReference type="ARBA" id="ARBA00006814"/>
    </source>
</evidence>
<dbReference type="PANTHER" id="PTHR30302:SF1">
    <property type="entry name" value="HYDROGENASE 2 MATURATION PROTEASE"/>
    <property type="match status" value="1"/>
</dbReference>
<dbReference type="InterPro" id="IPR000671">
    <property type="entry name" value="Peptidase_A31"/>
</dbReference>
<dbReference type="Pfam" id="PF01750">
    <property type="entry name" value="HycI"/>
    <property type="match status" value="1"/>
</dbReference>
<proteinExistence type="inferred from homology"/>
<comment type="similarity">
    <text evidence="1">Belongs to the peptidase A31 family.</text>
</comment>